<comment type="caution">
    <text evidence="2">The sequence shown here is derived from an EMBL/GenBank/DDBJ whole genome shotgun (WGS) entry which is preliminary data.</text>
</comment>
<evidence type="ECO:0000256" key="1">
    <source>
        <dbReference type="SAM" id="SignalP"/>
    </source>
</evidence>
<evidence type="ECO:0000313" key="3">
    <source>
        <dbReference type="Proteomes" id="UP000823388"/>
    </source>
</evidence>
<reference evidence="2" key="1">
    <citation type="submission" date="2020-05" db="EMBL/GenBank/DDBJ databases">
        <title>WGS assembly of Panicum virgatum.</title>
        <authorList>
            <person name="Lovell J.T."/>
            <person name="Jenkins J."/>
            <person name="Shu S."/>
            <person name="Juenger T.E."/>
            <person name="Schmutz J."/>
        </authorList>
    </citation>
    <scope>NUCLEOTIDE SEQUENCE</scope>
    <source>
        <strain evidence="2">AP13</strain>
    </source>
</reference>
<name>A0A8T0UQT8_PANVG</name>
<dbReference type="AlphaFoldDB" id="A0A8T0UQT8"/>
<protein>
    <recommendedName>
        <fullName evidence="4">Secreted protein</fullName>
    </recommendedName>
</protein>
<evidence type="ECO:0000313" key="2">
    <source>
        <dbReference type="EMBL" id="KAG2623486.1"/>
    </source>
</evidence>
<dbReference type="EMBL" id="CM029041">
    <property type="protein sequence ID" value="KAG2623486.1"/>
    <property type="molecule type" value="Genomic_DNA"/>
</dbReference>
<dbReference type="Proteomes" id="UP000823388">
    <property type="component" value="Chromosome 3K"/>
</dbReference>
<evidence type="ECO:0008006" key="4">
    <source>
        <dbReference type="Google" id="ProtNLM"/>
    </source>
</evidence>
<feature type="signal peptide" evidence="1">
    <location>
        <begin position="1"/>
        <end position="29"/>
    </location>
</feature>
<gene>
    <name evidence="2" type="ORF">PVAP13_3KG063527</name>
</gene>
<accession>A0A8T0UQT8</accession>
<proteinExistence type="predicted"/>
<keyword evidence="3" id="KW-1185">Reference proteome</keyword>
<organism evidence="2 3">
    <name type="scientific">Panicum virgatum</name>
    <name type="common">Blackwell switchgrass</name>
    <dbReference type="NCBI Taxonomy" id="38727"/>
    <lineage>
        <taxon>Eukaryota</taxon>
        <taxon>Viridiplantae</taxon>
        <taxon>Streptophyta</taxon>
        <taxon>Embryophyta</taxon>
        <taxon>Tracheophyta</taxon>
        <taxon>Spermatophyta</taxon>
        <taxon>Magnoliopsida</taxon>
        <taxon>Liliopsida</taxon>
        <taxon>Poales</taxon>
        <taxon>Poaceae</taxon>
        <taxon>PACMAD clade</taxon>
        <taxon>Panicoideae</taxon>
        <taxon>Panicodae</taxon>
        <taxon>Paniceae</taxon>
        <taxon>Panicinae</taxon>
        <taxon>Panicum</taxon>
        <taxon>Panicum sect. Hiantes</taxon>
    </lineage>
</organism>
<feature type="chain" id="PRO_5035757319" description="Secreted protein" evidence="1">
    <location>
        <begin position="30"/>
        <end position="109"/>
    </location>
</feature>
<keyword evidence="1" id="KW-0732">Signal</keyword>
<sequence>MHACEALPCQGRMLLVLSALLLPTPSVQWRCHVSKLNHPIPAAHTLGHSGKPLHLNVKCGHGSYELMSTAELTHHDPFFSLQNATDFSANKNCKSQAPVGVSTVKCSRN</sequence>